<gene>
    <name evidence="1" type="ORF">F5890DRAFT_1478742</name>
</gene>
<comment type="caution">
    <text evidence="1">The sequence shown here is derived from an EMBL/GenBank/DDBJ whole genome shotgun (WGS) entry which is preliminary data.</text>
</comment>
<dbReference type="Proteomes" id="UP001163850">
    <property type="component" value="Unassembled WGS sequence"/>
</dbReference>
<dbReference type="AlphaFoldDB" id="A0AA38UPK8"/>
<organism evidence="1 2">
    <name type="scientific">Lentinula detonsa</name>
    <dbReference type="NCBI Taxonomy" id="2804962"/>
    <lineage>
        <taxon>Eukaryota</taxon>
        <taxon>Fungi</taxon>
        <taxon>Dikarya</taxon>
        <taxon>Basidiomycota</taxon>
        <taxon>Agaricomycotina</taxon>
        <taxon>Agaricomycetes</taxon>
        <taxon>Agaricomycetidae</taxon>
        <taxon>Agaricales</taxon>
        <taxon>Marasmiineae</taxon>
        <taxon>Omphalotaceae</taxon>
        <taxon>Lentinula</taxon>
    </lineage>
</organism>
<reference evidence="1" key="1">
    <citation type="submission" date="2022-08" db="EMBL/GenBank/DDBJ databases">
        <authorList>
            <consortium name="DOE Joint Genome Institute"/>
            <person name="Min B."/>
            <person name="Riley R."/>
            <person name="Sierra-Patev S."/>
            <person name="Naranjo-Ortiz M."/>
            <person name="Looney B."/>
            <person name="Konkel Z."/>
            <person name="Slot J.C."/>
            <person name="Sakamoto Y."/>
            <person name="Steenwyk J.L."/>
            <person name="Rokas A."/>
            <person name="Carro J."/>
            <person name="Camarero S."/>
            <person name="Ferreira P."/>
            <person name="Molpeceres G."/>
            <person name="Ruiz-Duenas F.J."/>
            <person name="Serrano A."/>
            <person name="Henrissat B."/>
            <person name="Drula E."/>
            <person name="Hughes K.W."/>
            <person name="Mata J.L."/>
            <person name="Ishikawa N.K."/>
            <person name="Vargas-Isla R."/>
            <person name="Ushijima S."/>
            <person name="Smith C.A."/>
            <person name="Ahrendt S."/>
            <person name="Andreopoulos W."/>
            <person name="He G."/>
            <person name="Labutti K."/>
            <person name="Lipzen A."/>
            <person name="Ng V."/>
            <person name="Sandor L."/>
            <person name="Barry K."/>
            <person name="Martinez A.T."/>
            <person name="Xiao Y."/>
            <person name="Gibbons J.G."/>
            <person name="Terashima K."/>
            <person name="Hibbett D.S."/>
            <person name="Grigoriev I.V."/>
        </authorList>
    </citation>
    <scope>NUCLEOTIDE SEQUENCE</scope>
    <source>
        <strain evidence="1">TFB7829</strain>
    </source>
</reference>
<sequence length="233" mass="26420">MCSNDTHSHIPAFHYSRTETTIVPPTLRTPIPLRRSNIPDRHGFHDWSEYQLQPIHSTPFLHPSTLSLGLTDAFVDVTAMVTTFPRDLCLRWVFQDPNSGDTKVLYGRDTELRWTEVIAGARSGIVPARYVTRIAPDATLRGPMTREWFLNMVSQFSVSKEGDPNSGDTKVLYGRDTELRWTEVIAGARSGIVPARYVTRIAPDATLRGPMTREWFLDMVSQFLVSKCGIWIQ</sequence>
<name>A0AA38UPK8_9AGAR</name>
<evidence type="ECO:0000313" key="2">
    <source>
        <dbReference type="Proteomes" id="UP001163850"/>
    </source>
</evidence>
<proteinExistence type="predicted"/>
<evidence type="ECO:0000313" key="1">
    <source>
        <dbReference type="EMBL" id="KAJ3979182.1"/>
    </source>
</evidence>
<dbReference type="EMBL" id="MU802446">
    <property type="protein sequence ID" value="KAJ3979182.1"/>
    <property type="molecule type" value="Genomic_DNA"/>
</dbReference>
<accession>A0AA38UPK8</accession>
<protein>
    <submittedName>
        <fullName evidence="1">Uncharacterized protein</fullName>
    </submittedName>
</protein>